<dbReference type="EMBL" id="DYWI01000159">
    <property type="protein sequence ID" value="HJF66088.1"/>
    <property type="molecule type" value="Genomic_DNA"/>
</dbReference>
<feature type="compositionally biased region" description="Basic and acidic residues" evidence="1">
    <location>
        <begin position="96"/>
        <end position="105"/>
    </location>
</feature>
<evidence type="ECO:0000313" key="3">
    <source>
        <dbReference type="Proteomes" id="UP000786989"/>
    </source>
</evidence>
<reference evidence="2" key="1">
    <citation type="journal article" date="2021" name="PeerJ">
        <title>Extensive microbial diversity within the chicken gut microbiome revealed by metagenomics and culture.</title>
        <authorList>
            <person name="Gilroy R."/>
            <person name="Ravi A."/>
            <person name="Getino M."/>
            <person name="Pursley I."/>
            <person name="Horton D.L."/>
            <person name="Alikhan N.F."/>
            <person name="Baker D."/>
            <person name="Gharbi K."/>
            <person name="Hall N."/>
            <person name="Watson M."/>
            <person name="Adriaenssens E.M."/>
            <person name="Foster-Nyarko E."/>
            <person name="Jarju S."/>
            <person name="Secka A."/>
            <person name="Antonio M."/>
            <person name="Oren A."/>
            <person name="Chaudhuri R.R."/>
            <person name="La Ragione R."/>
            <person name="Hildebrand F."/>
            <person name="Pallen M.J."/>
        </authorList>
    </citation>
    <scope>NUCLEOTIDE SEQUENCE</scope>
    <source>
        <strain evidence="2">ChiGjej6B6-11269</strain>
    </source>
</reference>
<dbReference type="AlphaFoldDB" id="A0A9D2UXX0"/>
<name>A0A9D2UXX0_9ACTN</name>
<dbReference type="Proteomes" id="UP000786989">
    <property type="component" value="Unassembled WGS sequence"/>
</dbReference>
<accession>A0A9D2UXX0</accession>
<reference evidence="2" key="2">
    <citation type="submission" date="2021-09" db="EMBL/GenBank/DDBJ databases">
        <authorList>
            <person name="Gilroy R."/>
        </authorList>
    </citation>
    <scope>NUCLEOTIDE SEQUENCE</scope>
    <source>
        <strain evidence="2">ChiGjej6B6-11269</strain>
    </source>
</reference>
<sequence length="105" mass="11567">MAGETQAVTSIALHALLLSDAKKRAACGGVDQAPGTQKRAHRYRPQPHKHRSAPASAPLLSGIHVDPQQHQRRSSAALTSIRDRIKSVPRQHRRRSANERRFIAA</sequence>
<proteinExistence type="predicted"/>
<organism evidence="2 3">
    <name type="scientific">Slackia equolifaciens</name>
    <dbReference type="NCBI Taxonomy" id="498718"/>
    <lineage>
        <taxon>Bacteria</taxon>
        <taxon>Bacillati</taxon>
        <taxon>Actinomycetota</taxon>
        <taxon>Coriobacteriia</taxon>
        <taxon>Eggerthellales</taxon>
        <taxon>Eggerthellaceae</taxon>
        <taxon>Slackia</taxon>
    </lineage>
</organism>
<evidence type="ECO:0000256" key="1">
    <source>
        <dbReference type="SAM" id="MobiDB-lite"/>
    </source>
</evidence>
<feature type="region of interest" description="Disordered" evidence="1">
    <location>
        <begin position="25"/>
        <end position="105"/>
    </location>
</feature>
<comment type="caution">
    <text evidence="2">The sequence shown here is derived from an EMBL/GenBank/DDBJ whole genome shotgun (WGS) entry which is preliminary data.</text>
</comment>
<evidence type="ECO:0000313" key="2">
    <source>
        <dbReference type="EMBL" id="HJF66088.1"/>
    </source>
</evidence>
<gene>
    <name evidence="2" type="ORF">K8U77_08265</name>
</gene>
<feature type="compositionally biased region" description="Basic residues" evidence="1">
    <location>
        <begin position="38"/>
        <end position="52"/>
    </location>
</feature>
<protein>
    <submittedName>
        <fullName evidence="2">Uncharacterized protein</fullName>
    </submittedName>
</protein>